<protein>
    <recommendedName>
        <fullName evidence="4">Preprotein translocase subunit SecB</fullName>
    </recommendedName>
</protein>
<proteinExistence type="predicted"/>
<reference evidence="2 3" key="1">
    <citation type="submission" date="2023-05" db="EMBL/GenBank/DDBJ databases">
        <title>A new hyperthermophilic archaea 'Ignisphaera cupida' sp. nov. and description of the family 'Ignisphaeraceae' fam. nov.</title>
        <authorList>
            <person name="Podosokorskaya O.A."/>
            <person name="Elcheninov A.G."/>
            <person name="Klukina A."/>
            <person name="Merkel A.Y."/>
        </authorList>
    </citation>
    <scope>NUCLEOTIDE SEQUENCE [LARGE SCALE GENOMIC DNA]</scope>
    <source>
        <strain evidence="2 3">4213-co</strain>
    </source>
</reference>
<feature type="region of interest" description="Disordered" evidence="1">
    <location>
        <begin position="113"/>
        <end position="134"/>
    </location>
</feature>
<keyword evidence="3" id="KW-1185">Reference proteome</keyword>
<evidence type="ECO:0008006" key="4">
    <source>
        <dbReference type="Google" id="ProtNLM"/>
    </source>
</evidence>
<evidence type="ECO:0000313" key="3">
    <source>
        <dbReference type="Proteomes" id="UP001529235"/>
    </source>
</evidence>
<sequence>MPNLGFRIDGVRAERYSLEPVPQLNINMNLMFGKPEKRDNNYVLGFVIKIDCNPPVASIDVKGVVMVSPINADEAKVLGEEFQKGSIPYPLILAVYSYALPIISLLSREMGLPPPVQPPPQTQQTQQKPIDYHL</sequence>
<name>A0ABD4Z5E4_9CREN</name>
<organism evidence="2 3">
    <name type="scientific">Ignisphaera cupida</name>
    <dbReference type="NCBI Taxonomy" id="3050454"/>
    <lineage>
        <taxon>Archaea</taxon>
        <taxon>Thermoproteota</taxon>
        <taxon>Thermoprotei</taxon>
        <taxon>Desulfurococcales</taxon>
        <taxon>Desulfurococcaceae</taxon>
        <taxon>Ignisphaera</taxon>
    </lineage>
</organism>
<dbReference type="EMBL" id="JASNVW010000001">
    <property type="protein sequence ID" value="MDK6028385.1"/>
    <property type="molecule type" value="Genomic_DNA"/>
</dbReference>
<dbReference type="RefSeq" id="WP_285273350.1">
    <property type="nucleotide sequence ID" value="NZ_JASNVW010000001.1"/>
</dbReference>
<comment type="caution">
    <text evidence="2">The sequence shown here is derived from an EMBL/GenBank/DDBJ whole genome shotgun (WGS) entry which is preliminary data.</text>
</comment>
<gene>
    <name evidence="2" type="ORF">QPL79_03285</name>
</gene>
<accession>A0ABD4Z5E4</accession>
<evidence type="ECO:0000313" key="2">
    <source>
        <dbReference type="EMBL" id="MDK6028385.1"/>
    </source>
</evidence>
<dbReference type="Proteomes" id="UP001529235">
    <property type="component" value="Unassembled WGS sequence"/>
</dbReference>
<dbReference type="AlphaFoldDB" id="A0ABD4Z5E4"/>
<evidence type="ECO:0000256" key="1">
    <source>
        <dbReference type="SAM" id="MobiDB-lite"/>
    </source>
</evidence>